<protein>
    <submittedName>
        <fullName evidence="3">Uncharacterized protein</fullName>
    </submittedName>
</protein>
<keyword evidence="2" id="KW-0472">Membrane</keyword>
<evidence type="ECO:0000313" key="3">
    <source>
        <dbReference type="EMBL" id="TXT08656.1"/>
    </source>
</evidence>
<dbReference type="EMBL" id="QKWK01000007">
    <property type="protein sequence ID" value="TXT08656.1"/>
    <property type="molecule type" value="Genomic_DNA"/>
</dbReference>
<sequence length="350" mass="36402">MALLQRIASATLPFELSLEAPLAAVPTVQTLVRHLQTTNVHPYVPFARFGALHALRVGLAWAQMTRGRDGRVGVLADLLGFLVVAWGGGTLNSIIASQPPFWLVTPTPWGLYVAGYAALIPTGLAEFIASTLPALPLALLTAGLDGLLRGVAITLVPALTAAFVPPNARYGWFAPVLLSAVATCGGGWIVQAFGLHKARWALGRPAVLDGGLLNTLDVWGAALTALLYLTLTGAYPTLRPLGSAFASSLPADLTGGDKAPGALVSHDTARAIAVVFLTALFAARALTTSAVSWRNSLASTAGAELKRDADEPADSEKPSAVLKAGAEPELGVSAPKQRKRKHKKAKSPTP</sequence>
<feature type="compositionally biased region" description="Basic and acidic residues" evidence="1">
    <location>
        <begin position="304"/>
        <end position="317"/>
    </location>
</feature>
<feature type="region of interest" description="Disordered" evidence="1">
    <location>
        <begin position="302"/>
        <end position="350"/>
    </location>
</feature>
<dbReference type="OrthoDB" id="2520628at2759"/>
<keyword evidence="2" id="KW-0812">Transmembrane</keyword>
<feature type="transmembrane region" description="Helical" evidence="2">
    <location>
        <begin position="74"/>
        <end position="97"/>
    </location>
</feature>
<comment type="caution">
    <text evidence="3">The sequence shown here is derived from an EMBL/GenBank/DDBJ whole genome shotgun (WGS) entry which is preliminary data.</text>
</comment>
<reference evidence="3 4" key="1">
    <citation type="journal article" date="2019" name="PLoS Genet.">
        <title>Convergent evolution of linked mating-type loci in basidiomycete fungi.</title>
        <authorList>
            <person name="Sun S."/>
            <person name="Coelho M.A."/>
            <person name="Heitman J."/>
            <person name="Nowrousian M."/>
        </authorList>
    </citation>
    <scope>NUCLEOTIDE SEQUENCE [LARGE SCALE GENOMIC DNA]</scope>
    <source>
        <strain evidence="3 4">CBS 4282</strain>
    </source>
</reference>
<evidence type="ECO:0000313" key="4">
    <source>
        <dbReference type="Proteomes" id="UP000473826"/>
    </source>
</evidence>
<organism evidence="3 4">
    <name type="scientific">Vanrija humicola</name>
    <name type="common">Yeast</name>
    <name type="synonym">Cryptococcus humicola</name>
    <dbReference type="NCBI Taxonomy" id="5417"/>
    <lineage>
        <taxon>Eukaryota</taxon>
        <taxon>Fungi</taxon>
        <taxon>Dikarya</taxon>
        <taxon>Basidiomycota</taxon>
        <taxon>Agaricomycotina</taxon>
        <taxon>Tremellomycetes</taxon>
        <taxon>Trichosporonales</taxon>
        <taxon>Trichosporonaceae</taxon>
        <taxon>Vanrija</taxon>
    </lineage>
</organism>
<dbReference type="AlphaFoldDB" id="A0A7D8V0S0"/>
<feature type="compositionally biased region" description="Basic residues" evidence="1">
    <location>
        <begin position="336"/>
        <end position="350"/>
    </location>
</feature>
<name>A0A7D8V0S0_VANHU</name>
<evidence type="ECO:0000256" key="2">
    <source>
        <dbReference type="SAM" id="Phobius"/>
    </source>
</evidence>
<evidence type="ECO:0000256" key="1">
    <source>
        <dbReference type="SAM" id="MobiDB-lite"/>
    </source>
</evidence>
<keyword evidence="4" id="KW-1185">Reference proteome</keyword>
<feature type="transmembrane region" description="Helical" evidence="2">
    <location>
        <begin position="147"/>
        <end position="164"/>
    </location>
</feature>
<feature type="transmembrane region" description="Helical" evidence="2">
    <location>
        <begin position="109"/>
        <end position="135"/>
    </location>
</feature>
<dbReference type="Proteomes" id="UP000473826">
    <property type="component" value="Unassembled WGS sequence"/>
</dbReference>
<feature type="transmembrane region" description="Helical" evidence="2">
    <location>
        <begin position="170"/>
        <end position="190"/>
    </location>
</feature>
<gene>
    <name evidence="3" type="ORF">VHUM_02784</name>
</gene>
<keyword evidence="2" id="KW-1133">Transmembrane helix</keyword>
<accession>A0A7D8V0S0</accession>
<feature type="transmembrane region" description="Helical" evidence="2">
    <location>
        <begin position="211"/>
        <end position="231"/>
    </location>
</feature>
<proteinExistence type="predicted"/>
<feature type="transmembrane region" description="Helical" evidence="2">
    <location>
        <begin position="268"/>
        <end position="287"/>
    </location>
</feature>